<proteinExistence type="predicted"/>
<evidence type="ECO:0000313" key="2">
    <source>
        <dbReference type="EMBL" id="KAJ7035373.1"/>
    </source>
</evidence>
<protein>
    <submittedName>
        <fullName evidence="2">Uncharacterized protein</fullName>
    </submittedName>
</protein>
<feature type="compositionally biased region" description="Polar residues" evidence="1">
    <location>
        <begin position="89"/>
        <end position="99"/>
    </location>
</feature>
<organism evidence="2 3">
    <name type="scientific">Mycena alexandri</name>
    <dbReference type="NCBI Taxonomy" id="1745969"/>
    <lineage>
        <taxon>Eukaryota</taxon>
        <taxon>Fungi</taxon>
        <taxon>Dikarya</taxon>
        <taxon>Basidiomycota</taxon>
        <taxon>Agaricomycotina</taxon>
        <taxon>Agaricomycetes</taxon>
        <taxon>Agaricomycetidae</taxon>
        <taxon>Agaricales</taxon>
        <taxon>Marasmiineae</taxon>
        <taxon>Mycenaceae</taxon>
        <taxon>Mycena</taxon>
    </lineage>
</organism>
<keyword evidence="3" id="KW-1185">Reference proteome</keyword>
<sequence>MPTGGTVAHAERRTLDAGHMHPRVGGERWAWIWDLQGEGDGEKEKEKEKEGIVRRDAYVSKGGVSNRCARSHQRRTNVADADAGAARSENGNVRASISRPTDPAPPCPVSRIRIRRTHSPRSKNASCFLQDPDFDEYDGCARRGRPRRGNEDRAREERVMGGLMRMGKGEGREAAFVDSQYADETQGQTQGQTHEAAPPHGSRAALMSLGLAHTRIPHDFHKRHTPIPTRRGGNAPFLLWRCLDREASTRESIKGADVQARTHA</sequence>
<evidence type="ECO:0000313" key="3">
    <source>
        <dbReference type="Proteomes" id="UP001218188"/>
    </source>
</evidence>
<reference evidence="2" key="1">
    <citation type="submission" date="2023-03" db="EMBL/GenBank/DDBJ databases">
        <title>Massive genome expansion in bonnet fungi (Mycena s.s.) driven by repeated elements and novel gene families across ecological guilds.</title>
        <authorList>
            <consortium name="Lawrence Berkeley National Laboratory"/>
            <person name="Harder C.B."/>
            <person name="Miyauchi S."/>
            <person name="Viragh M."/>
            <person name="Kuo A."/>
            <person name="Thoen E."/>
            <person name="Andreopoulos B."/>
            <person name="Lu D."/>
            <person name="Skrede I."/>
            <person name="Drula E."/>
            <person name="Henrissat B."/>
            <person name="Morin E."/>
            <person name="Kohler A."/>
            <person name="Barry K."/>
            <person name="LaButti K."/>
            <person name="Morin E."/>
            <person name="Salamov A."/>
            <person name="Lipzen A."/>
            <person name="Mereny Z."/>
            <person name="Hegedus B."/>
            <person name="Baldrian P."/>
            <person name="Stursova M."/>
            <person name="Weitz H."/>
            <person name="Taylor A."/>
            <person name="Grigoriev I.V."/>
            <person name="Nagy L.G."/>
            <person name="Martin F."/>
            <person name="Kauserud H."/>
        </authorList>
    </citation>
    <scope>NUCLEOTIDE SEQUENCE</scope>
    <source>
        <strain evidence="2">CBHHK200</strain>
    </source>
</reference>
<dbReference type="EMBL" id="JARJCM010000050">
    <property type="protein sequence ID" value="KAJ7035373.1"/>
    <property type="molecule type" value="Genomic_DNA"/>
</dbReference>
<comment type="caution">
    <text evidence="2">The sequence shown here is derived from an EMBL/GenBank/DDBJ whole genome shotgun (WGS) entry which is preliminary data.</text>
</comment>
<gene>
    <name evidence="2" type="ORF">C8F04DRAFT_1182277</name>
</gene>
<dbReference type="AlphaFoldDB" id="A0AAD6SZW9"/>
<feature type="compositionally biased region" description="Basic and acidic residues" evidence="1">
    <location>
        <begin position="9"/>
        <end position="19"/>
    </location>
</feature>
<feature type="region of interest" description="Disordered" evidence="1">
    <location>
        <begin position="62"/>
        <end position="109"/>
    </location>
</feature>
<evidence type="ECO:0000256" key="1">
    <source>
        <dbReference type="SAM" id="MobiDB-lite"/>
    </source>
</evidence>
<name>A0AAD6SZW9_9AGAR</name>
<accession>A0AAD6SZW9</accession>
<dbReference type="Proteomes" id="UP001218188">
    <property type="component" value="Unassembled WGS sequence"/>
</dbReference>
<feature type="region of interest" description="Disordered" evidence="1">
    <location>
        <begin position="1"/>
        <end position="21"/>
    </location>
</feature>